<organism evidence="2 3">
    <name type="scientific">Musa balbisiana</name>
    <name type="common">Banana</name>
    <dbReference type="NCBI Taxonomy" id="52838"/>
    <lineage>
        <taxon>Eukaryota</taxon>
        <taxon>Viridiplantae</taxon>
        <taxon>Streptophyta</taxon>
        <taxon>Embryophyta</taxon>
        <taxon>Tracheophyta</taxon>
        <taxon>Spermatophyta</taxon>
        <taxon>Magnoliopsida</taxon>
        <taxon>Liliopsida</taxon>
        <taxon>Zingiberales</taxon>
        <taxon>Musaceae</taxon>
        <taxon>Musa</taxon>
    </lineage>
</organism>
<reference evidence="2 3" key="1">
    <citation type="journal article" date="2019" name="Nat. Plants">
        <title>Genome sequencing of Musa balbisiana reveals subgenome evolution and function divergence in polyploid bananas.</title>
        <authorList>
            <person name="Yao X."/>
        </authorList>
    </citation>
    <scope>NUCLEOTIDE SEQUENCE [LARGE SCALE GENOMIC DNA]</scope>
    <source>
        <strain evidence="3">cv. DH-PKW</strain>
        <tissue evidence="2">Leaves</tissue>
    </source>
</reference>
<evidence type="ECO:0000256" key="1">
    <source>
        <dbReference type="SAM" id="MobiDB-lite"/>
    </source>
</evidence>
<sequence>MESSQESRCSRVELRPALVLFLVTSRRAIVYQSVAVRTNPFPDRLPDGERRFFSPTDRPRRLLFVRTVSSSSFLRSPQLLWACVVCGLPIAQPRKAESRLPFSYFLVVRPFFHGTPTCKMGSKCHMEGGDRIHAKASKVGVLDWGLLERWKYHQKCVARGGTKRSNSVNNRSPVLHTFGSSTQCTGSTCRALSKQEEFAFVDYKTKEIVVSRHLTSFNDADSADMKSMCSDLCFHMDSGTLHPPSSIINGQTSAPGAKTTNTQAHRPGNAEKLQGYPHDLDFMGNWQQLCHDTNNLWDHLQASAQIRRNSFESYFDDAKSLSLCHLDNAKDVKGSPHFDTLDAFRPETEISTMKSIEKGKESSNHQSSVRPTWMIRSASLRDGSSAPVLVRPFDGCKEASSRRSPLRRMFDTLLKPKNLCEKGGNLTYKEPDKTKHALLQLAWQNGHPMFMFLSTYGDVLAAMLTEQSETEKDDLECIYTIHCIQQREKKSGAWIGLGRKSGKHQLVSDAIGRMNVFRSRNYDAKSHHVPREFVLLGAEPTPPSHGPVDFSLNSELAAIVVNVPEQTAEDNTVIVLPGGTHGTSTDGKPPSLIERWRSGGACDCGGWDEGCRLTVLSKSFLQGGGSRANGHVFRMVSLKEGLYRVEFGTSIAWLQAFAIGLAIVHGKNPTTNSGEPKWLLERTVKLRHAGKTEAIIQGASPTSYVPYCPPLSPVGRA</sequence>
<comment type="caution">
    <text evidence="2">The sequence shown here is derived from an EMBL/GenBank/DDBJ whole genome shotgun (WGS) entry which is preliminary data.</text>
</comment>
<keyword evidence="3" id="KW-1185">Reference proteome</keyword>
<dbReference type="Proteomes" id="UP000317650">
    <property type="component" value="Chromosome 6"/>
</dbReference>
<dbReference type="STRING" id="52838.A0A4S8IN96"/>
<accession>A0A4S8IN96</accession>
<feature type="region of interest" description="Disordered" evidence="1">
    <location>
        <begin position="250"/>
        <end position="269"/>
    </location>
</feature>
<dbReference type="EMBL" id="PYDT01000009">
    <property type="protein sequence ID" value="THU50023.1"/>
    <property type="molecule type" value="Genomic_DNA"/>
</dbReference>
<dbReference type="PANTHER" id="PTHR31390">
    <property type="entry name" value="EXPRESSED PROTEIN"/>
    <property type="match status" value="1"/>
</dbReference>
<protein>
    <submittedName>
        <fullName evidence="2">Uncharacterized protein</fullName>
    </submittedName>
</protein>
<evidence type="ECO:0000313" key="3">
    <source>
        <dbReference type="Proteomes" id="UP000317650"/>
    </source>
</evidence>
<name>A0A4S8IN96_MUSBA</name>
<dbReference type="PANTHER" id="PTHR31390:SF12">
    <property type="entry name" value="PUTATIVE (DUF3527)-RELATED"/>
    <property type="match status" value="1"/>
</dbReference>
<evidence type="ECO:0000313" key="2">
    <source>
        <dbReference type="EMBL" id="THU50023.1"/>
    </source>
</evidence>
<dbReference type="Pfam" id="PF12043">
    <property type="entry name" value="DUF3527"/>
    <property type="match status" value="2"/>
</dbReference>
<dbReference type="AlphaFoldDB" id="A0A4S8IN96"/>
<proteinExistence type="predicted"/>
<dbReference type="InterPro" id="IPR021916">
    <property type="entry name" value="DUF3527"/>
</dbReference>
<feature type="compositionally biased region" description="Polar residues" evidence="1">
    <location>
        <begin position="250"/>
        <end position="264"/>
    </location>
</feature>
<gene>
    <name evidence="2" type="ORF">C4D60_Mb06t15710</name>
</gene>